<protein>
    <submittedName>
        <fullName evidence="1">Uncharacterized protein</fullName>
    </submittedName>
</protein>
<comment type="caution">
    <text evidence="1">The sequence shown here is derived from an EMBL/GenBank/DDBJ whole genome shotgun (WGS) entry which is preliminary data.</text>
</comment>
<gene>
    <name evidence="1" type="ORF">KGM_213399</name>
</gene>
<dbReference type="EMBL" id="AGBW02000859">
    <property type="protein sequence ID" value="OWR55747.1"/>
    <property type="molecule type" value="Genomic_DNA"/>
</dbReference>
<accession>A0A212FPT3</accession>
<keyword evidence="2" id="KW-1185">Reference proteome</keyword>
<dbReference type="InParanoid" id="A0A212FPT3"/>
<dbReference type="Proteomes" id="UP000007151">
    <property type="component" value="Unassembled WGS sequence"/>
</dbReference>
<sequence>MYLSGPPLHRSPPPFSLPLVCYKASTERVFVTASREPFRSTSKVTAVVGVVSASLAGRAAVESRPGPHATESRYELTIR</sequence>
<organism evidence="1 2">
    <name type="scientific">Danaus plexippus plexippus</name>
    <dbReference type="NCBI Taxonomy" id="278856"/>
    <lineage>
        <taxon>Eukaryota</taxon>
        <taxon>Metazoa</taxon>
        <taxon>Ecdysozoa</taxon>
        <taxon>Arthropoda</taxon>
        <taxon>Hexapoda</taxon>
        <taxon>Insecta</taxon>
        <taxon>Pterygota</taxon>
        <taxon>Neoptera</taxon>
        <taxon>Endopterygota</taxon>
        <taxon>Lepidoptera</taxon>
        <taxon>Glossata</taxon>
        <taxon>Ditrysia</taxon>
        <taxon>Papilionoidea</taxon>
        <taxon>Nymphalidae</taxon>
        <taxon>Danainae</taxon>
        <taxon>Danaini</taxon>
        <taxon>Danaina</taxon>
        <taxon>Danaus</taxon>
        <taxon>Danaus</taxon>
    </lineage>
</organism>
<evidence type="ECO:0000313" key="1">
    <source>
        <dbReference type="EMBL" id="OWR55747.1"/>
    </source>
</evidence>
<proteinExistence type="predicted"/>
<dbReference type="KEGG" id="dpl:KGM_213399"/>
<reference evidence="1 2" key="1">
    <citation type="journal article" date="2011" name="Cell">
        <title>The monarch butterfly genome yields insights into long-distance migration.</title>
        <authorList>
            <person name="Zhan S."/>
            <person name="Merlin C."/>
            <person name="Boore J.L."/>
            <person name="Reppert S.M."/>
        </authorList>
    </citation>
    <scope>NUCLEOTIDE SEQUENCE [LARGE SCALE GENOMIC DNA]</scope>
    <source>
        <strain evidence="1">F-2</strain>
    </source>
</reference>
<evidence type="ECO:0000313" key="2">
    <source>
        <dbReference type="Proteomes" id="UP000007151"/>
    </source>
</evidence>
<name>A0A212FPT3_DANPL</name>
<dbReference type="AlphaFoldDB" id="A0A212FPT3"/>